<sequence length="317" mass="32439">PPRSAGIAEIAAALGDRALVEMLAIGPDLHAVTIVDGLLRRHRLGARDTAVREAGLLRYAVRRLAEDDRDRQALDALADVAERLDGHLLAPLLGGLGGRELVIAPTGALHGLPWAVLPSLAGRPFTIVPSASAWLHAHGPGPAGGHTVLVAGPGLRHAGREVDALRRLHPGAIVLDGENARAETVRDALDGAALAHIAAHGEFRQGNALFSRLRLADGPLTVHDLDELTAPPRVIVLSACDIGRADEGDAVLGMAGVLLALGAATVVASVAPVRDAATPEFMSAFHARLAAGQSPSRALAAVARPLGAAGLLCMGAG</sequence>
<feature type="domain" description="CHAT" evidence="1">
    <location>
        <begin position="80"/>
        <end position="302"/>
    </location>
</feature>
<gene>
    <name evidence="2" type="ORF">ETD83_40730</name>
</gene>
<evidence type="ECO:0000259" key="1">
    <source>
        <dbReference type="Pfam" id="PF12770"/>
    </source>
</evidence>
<evidence type="ECO:0000313" key="3">
    <source>
        <dbReference type="Proteomes" id="UP000309174"/>
    </source>
</evidence>
<accession>A0A5C4J1K9</accession>
<dbReference type="AlphaFoldDB" id="A0A5C4J1K9"/>
<proteinExistence type="predicted"/>
<dbReference type="InterPro" id="IPR024983">
    <property type="entry name" value="CHAT_dom"/>
</dbReference>
<dbReference type="Pfam" id="PF12770">
    <property type="entry name" value="CHAT"/>
    <property type="match status" value="1"/>
</dbReference>
<feature type="non-terminal residue" evidence="2">
    <location>
        <position position="1"/>
    </location>
</feature>
<name>A0A5C4J1K9_9ACTN</name>
<keyword evidence="3" id="KW-1185">Reference proteome</keyword>
<reference evidence="2 3" key="1">
    <citation type="submission" date="2019-05" db="EMBL/GenBank/DDBJ databases">
        <title>Draft genome sequence of Actinomadura sp. 14C53.</title>
        <authorList>
            <person name="Saricaoglu S."/>
            <person name="Isik K."/>
        </authorList>
    </citation>
    <scope>NUCLEOTIDE SEQUENCE [LARGE SCALE GENOMIC DNA]</scope>
    <source>
        <strain evidence="2 3">14C53</strain>
    </source>
</reference>
<dbReference type="OrthoDB" id="9761935at2"/>
<protein>
    <submittedName>
        <fullName evidence="2">CHAT domain-containing protein</fullName>
    </submittedName>
</protein>
<organism evidence="2 3">
    <name type="scientific">Actinomadura soli</name>
    <dbReference type="NCBI Taxonomy" id="2508997"/>
    <lineage>
        <taxon>Bacteria</taxon>
        <taxon>Bacillati</taxon>
        <taxon>Actinomycetota</taxon>
        <taxon>Actinomycetes</taxon>
        <taxon>Streptosporangiales</taxon>
        <taxon>Thermomonosporaceae</taxon>
        <taxon>Actinomadura</taxon>
    </lineage>
</organism>
<dbReference type="EMBL" id="VCKW01000469">
    <property type="protein sequence ID" value="TMQ85245.1"/>
    <property type="molecule type" value="Genomic_DNA"/>
</dbReference>
<dbReference type="RefSeq" id="WP_138650591.1">
    <property type="nucleotide sequence ID" value="NZ_VCKW01000469.1"/>
</dbReference>
<dbReference type="Proteomes" id="UP000309174">
    <property type="component" value="Unassembled WGS sequence"/>
</dbReference>
<comment type="caution">
    <text evidence="2">The sequence shown here is derived from an EMBL/GenBank/DDBJ whole genome shotgun (WGS) entry which is preliminary data.</text>
</comment>
<evidence type="ECO:0000313" key="2">
    <source>
        <dbReference type="EMBL" id="TMQ85245.1"/>
    </source>
</evidence>